<dbReference type="GO" id="GO:1903457">
    <property type="term" value="P:lactate catabolic process"/>
    <property type="evidence" value="ECO:0007669"/>
    <property type="project" value="TreeGrafter"/>
</dbReference>
<accession>A0A2V5IYS5</accession>
<evidence type="ECO:0000256" key="5">
    <source>
        <dbReference type="ARBA" id="ARBA00022946"/>
    </source>
</evidence>
<evidence type="ECO:0000256" key="3">
    <source>
        <dbReference type="ARBA" id="ARBA00022630"/>
    </source>
</evidence>
<keyword evidence="5" id="KW-0809">Transit peptide</keyword>
<dbReference type="InterPro" id="IPR004113">
    <property type="entry name" value="FAD-bd_oxidored_4_C"/>
</dbReference>
<dbReference type="Gene3D" id="3.30.70.2740">
    <property type="match status" value="1"/>
</dbReference>
<protein>
    <recommendedName>
        <fullName evidence="7">D-lactate dehydrogenase (cytochrome)</fullName>
        <ecNumber evidence="7">1.1.2.4</ecNumber>
    </recommendedName>
</protein>
<dbReference type="InterPro" id="IPR016164">
    <property type="entry name" value="FAD-linked_Oxase-like_C"/>
</dbReference>
<dbReference type="EMBL" id="QJVC01000002">
    <property type="protein sequence ID" value="PYI39573.1"/>
    <property type="molecule type" value="Genomic_DNA"/>
</dbReference>
<dbReference type="Pfam" id="PF02913">
    <property type="entry name" value="FAD-oxidase_C"/>
    <property type="match status" value="1"/>
</dbReference>
<evidence type="ECO:0000256" key="7">
    <source>
        <dbReference type="ARBA" id="ARBA00038897"/>
    </source>
</evidence>
<evidence type="ECO:0000256" key="2">
    <source>
        <dbReference type="ARBA" id="ARBA00008000"/>
    </source>
</evidence>
<comment type="caution">
    <text evidence="9">The sequence shown here is derived from an EMBL/GenBank/DDBJ whole genome shotgun (WGS) entry which is preliminary data.</text>
</comment>
<dbReference type="PROSITE" id="PS51387">
    <property type="entry name" value="FAD_PCMH"/>
    <property type="match status" value="1"/>
</dbReference>
<dbReference type="FunFam" id="3.30.70.2740:FF:000001">
    <property type="entry name" value="D-lactate dehydrogenase mitochondrial"/>
    <property type="match status" value="1"/>
</dbReference>
<dbReference type="GO" id="GO:0071949">
    <property type="term" value="F:FAD binding"/>
    <property type="evidence" value="ECO:0007669"/>
    <property type="project" value="InterPro"/>
</dbReference>
<dbReference type="InterPro" id="IPR016166">
    <property type="entry name" value="FAD-bd_PCMH"/>
</dbReference>
<dbReference type="Pfam" id="PF01565">
    <property type="entry name" value="FAD_binding_4"/>
    <property type="match status" value="1"/>
</dbReference>
<dbReference type="Gene3D" id="1.10.45.10">
    <property type="entry name" value="Vanillyl-alcohol Oxidase, Chain A, domain 4"/>
    <property type="match status" value="1"/>
</dbReference>
<dbReference type="InterPro" id="IPR006094">
    <property type="entry name" value="Oxid_FAD_bind_N"/>
</dbReference>
<dbReference type="Gene3D" id="3.30.465.10">
    <property type="match status" value="1"/>
</dbReference>
<evidence type="ECO:0000259" key="8">
    <source>
        <dbReference type="PROSITE" id="PS51387"/>
    </source>
</evidence>
<dbReference type="EC" id="1.1.2.4" evidence="7"/>
<dbReference type="Proteomes" id="UP000247980">
    <property type="component" value="Unassembled WGS sequence"/>
</dbReference>
<keyword evidence="3" id="KW-0285">Flavoprotein</keyword>
<evidence type="ECO:0000313" key="10">
    <source>
        <dbReference type="Proteomes" id="UP000247980"/>
    </source>
</evidence>
<dbReference type="GO" id="GO:0004458">
    <property type="term" value="F:D-lactate dehydrogenase (cytochrome) activity"/>
    <property type="evidence" value="ECO:0007669"/>
    <property type="project" value="UniProtKB-EC"/>
</dbReference>
<comment type="similarity">
    <text evidence="2">Belongs to the FAD-binding oxidoreductase/transferase type 4 family.</text>
</comment>
<dbReference type="FunFam" id="3.30.465.10:FF:000016">
    <property type="entry name" value="probable D-lactate dehydrogenase, mitochondrial"/>
    <property type="match status" value="1"/>
</dbReference>
<reference evidence="9 10" key="1">
    <citation type="submission" date="2018-05" db="EMBL/GenBank/DDBJ databases">
        <title>Genetic diversity of glacier-inhabiting Cryobacterium bacteria in China and description of Cryobacterium mengkeensis sp. nov. and Arthrobacter glacialis sp. nov.</title>
        <authorList>
            <person name="Liu Q."/>
            <person name="Xin Y.-H."/>
        </authorList>
    </citation>
    <scope>NUCLEOTIDE SEQUENCE [LARGE SCALE GENOMIC DNA]</scope>
    <source>
        <strain evidence="9 10">B7</strain>
    </source>
</reference>
<dbReference type="InterPro" id="IPR016171">
    <property type="entry name" value="Vanillyl_alc_oxidase_C-sub2"/>
</dbReference>
<dbReference type="SUPFAM" id="SSF55103">
    <property type="entry name" value="FAD-linked oxidases, C-terminal domain"/>
    <property type="match status" value="1"/>
</dbReference>
<evidence type="ECO:0000313" key="9">
    <source>
        <dbReference type="EMBL" id="PYI39573.1"/>
    </source>
</evidence>
<dbReference type="InterPro" id="IPR036318">
    <property type="entry name" value="FAD-bd_PCMH-like_sf"/>
</dbReference>
<evidence type="ECO:0000256" key="4">
    <source>
        <dbReference type="ARBA" id="ARBA00022827"/>
    </source>
</evidence>
<sequence>MTMLAPDNKTAVLAELRAGLGSKVNTDDGVRSARGHDRSHLPWEAPMAVVHCTSTGDVSEALAICSRHGVAAVPIAAGTGLEGGANSTADSICLDLSGMDKILRIGSADLDATVQAGVMKSALNAALAGHGLTFPVGPGVDASVGGMASTGASGTTAVRYGTMKENVLGLTVVLADGTIIKTGGRSRKSAAGYDLTHLFVGAEGTLGVLTEVTLRVYGIPEAASVAICSFPTLESCTAVVQSTLESGVPISRVELLDDVTVDAVNRYSGLGLPVMSTLIFEFEGSATNIADQGEAVRKLALVNGGTGWDYASDPDQISRIWRARHDALPSYTALVPGSSTWSTDVCVPISRLAECITLTKADTDREGVLAPIVGHVGDGNFHLAFVLPPGDDGVLVKAGAINDRLVERALSMGGTCTGEHGIGLGKTASLVKEHASAIPVMLAIKSALDPQGILNPGKVLAG</sequence>
<dbReference type="SUPFAM" id="SSF56176">
    <property type="entry name" value="FAD-binding/transporter-associated domain-like"/>
    <property type="match status" value="1"/>
</dbReference>
<keyword evidence="10" id="KW-1185">Reference proteome</keyword>
<evidence type="ECO:0000256" key="1">
    <source>
        <dbReference type="ARBA" id="ARBA00001974"/>
    </source>
</evidence>
<proteinExistence type="inferred from homology"/>
<dbReference type="RefSeq" id="WP_110483747.1">
    <property type="nucleotide sequence ID" value="NZ_QJVC01000002.1"/>
</dbReference>
<feature type="domain" description="FAD-binding PCMH-type" evidence="8">
    <location>
        <begin position="42"/>
        <end position="219"/>
    </location>
</feature>
<dbReference type="AlphaFoldDB" id="A0A2V5IYS5"/>
<dbReference type="FunFam" id="1.10.45.10:FF:000001">
    <property type="entry name" value="D-lactate dehydrogenase mitochondrial"/>
    <property type="match status" value="1"/>
</dbReference>
<name>A0A2V5IYS5_9MICC</name>
<evidence type="ECO:0000256" key="6">
    <source>
        <dbReference type="ARBA" id="ARBA00023002"/>
    </source>
</evidence>
<dbReference type="OrthoDB" id="9811557at2"/>
<keyword evidence="4" id="KW-0274">FAD</keyword>
<gene>
    <name evidence="9" type="ORF">CVS30_02445</name>
</gene>
<keyword evidence="6" id="KW-0560">Oxidoreductase</keyword>
<dbReference type="GO" id="GO:0008720">
    <property type="term" value="F:D-lactate dehydrogenase (NAD+) activity"/>
    <property type="evidence" value="ECO:0007669"/>
    <property type="project" value="TreeGrafter"/>
</dbReference>
<dbReference type="InterPro" id="IPR016169">
    <property type="entry name" value="FAD-bd_PCMH_sub2"/>
</dbReference>
<organism evidence="9 10">
    <name type="scientific">Arthrobacter psychrolactophilus</name>
    <dbReference type="NCBI Taxonomy" id="92442"/>
    <lineage>
        <taxon>Bacteria</taxon>
        <taxon>Bacillati</taxon>
        <taxon>Actinomycetota</taxon>
        <taxon>Actinomycetes</taxon>
        <taxon>Micrococcales</taxon>
        <taxon>Micrococcaceae</taxon>
        <taxon>Arthrobacter</taxon>
    </lineage>
</organism>
<dbReference type="PANTHER" id="PTHR11748">
    <property type="entry name" value="D-LACTATE DEHYDROGENASE"/>
    <property type="match status" value="1"/>
</dbReference>
<dbReference type="PANTHER" id="PTHR11748:SF111">
    <property type="entry name" value="D-LACTATE DEHYDROGENASE, MITOCHONDRIAL-RELATED"/>
    <property type="match status" value="1"/>
</dbReference>
<comment type="cofactor">
    <cofactor evidence="1">
        <name>FAD</name>
        <dbReference type="ChEBI" id="CHEBI:57692"/>
    </cofactor>
</comment>